<evidence type="ECO:0000313" key="3">
    <source>
        <dbReference type="Proteomes" id="UP001171945"/>
    </source>
</evidence>
<gene>
    <name evidence="2" type="ORF">QUF54_04670</name>
</gene>
<protein>
    <submittedName>
        <fullName evidence="2">DUF4365 domain-containing protein</fullName>
    </submittedName>
</protein>
<dbReference type="Pfam" id="PF14280">
    <property type="entry name" value="DUF4365"/>
    <property type="match status" value="1"/>
</dbReference>
<evidence type="ECO:0000313" key="2">
    <source>
        <dbReference type="EMBL" id="MDM8562629.1"/>
    </source>
</evidence>
<sequence>MVKQYGDSQLEDYPFYEALNVQLKCTSRSELIKTDHIAYPLKIKNYNDLRQKTMNPRILIVLQVPEETQDWLKCSEQELTLRYSAYWFSLKKEPAVPITGKKDQKVTVHVPLKNKMTVKELQRIMNLLAKGEKP</sequence>
<proteinExistence type="predicted"/>
<evidence type="ECO:0000259" key="1">
    <source>
        <dbReference type="Pfam" id="PF14280"/>
    </source>
</evidence>
<reference evidence="2" key="1">
    <citation type="submission" date="2023-06" db="EMBL/GenBank/DDBJ databases">
        <title>Uncultivated large filamentous bacteria from sulfidic sediments reveal new species and different genomic features in energy metabolism and defense.</title>
        <authorList>
            <person name="Fonseca A."/>
        </authorList>
    </citation>
    <scope>NUCLEOTIDE SEQUENCE</scope>
    <source>
        <strain evidence="2">HSG4</strain>
    </source>
</reference>
<keyword evidence="3" id="KW-1185">Reference proteome</keyword>
<dbReference type="Proteomes" id="UP001171945">
    <property type="component" value="Unassembled WGS sequence"/>
</dbReference>
<comment type="caution">
    <text evidence="2">The sequence shown here is derived from an EMBL/GenBank/DDBJ whole genome shotgun (WGS) entry which is preliminary data.</text>
</comment>
<feature type="domain" description="DUF4365" evidence="1">
    <location>
        <begin position="18"/>
        <end position="127"/>
    </location>
</feature>
<dbReference type="EMBL" id="JAUCGM010000227">
    <property type="protein sequence ID" value="MDM8562629.1"/>
    <property type="molecule type" value="Genomic_DNA"/>
</dbReference>
<organism evidence="2 3">
    <name type="scientific">Candidatus Marithioploca araucensis</name>
    <dbReference type="NCBI Taxonomy" id="70273"/>
    <lineage>
        <taxon>Bacteria</taxon>
        <taxon>Pseudomonadati</taxon>
        <taxon>Pseudomonadota</taxon>
        <taxon>Gammaproteobacteria</taxon>
        <taxon>Thiotrichales</taxon>
        <taxon>Thiotrichaceae</taxon>
        <taxon>Candidatus Marithioploca</taxon>
    </lineage>
</organism>
<accession>A0ABT7VSU0</accession>
<dbReference type="InterPro" id="IPR025375">
    <property type="entry name" value="DUF4365"/>
</dbReference>
<name>A0ABT7VSU0_9GAMM</name>